<dbReference type="EMBL" id="JBANBB010000001">
    <property type="protein sequence ID" value="MEK0306771.1"/>
    <property type="molecule type" value="Genomic_DNA"/>
</dbReference>
<keyword evidence="2" id="KW-0812">Transmembrane</keyword>
<feature type="compositionally biased region" description="Basic and acidic residues" evidence="1">
    <location>
        <begin position="1"/>
        <end position="19"/>
    </location>
</feature>
<comment type="caution">
    <text evidence="3">The sequence shown here is derived from an EMBL/GenBank/DDBJ whole genome shotgun (WGS) entry which is preliminary data.</text>
</comment>
<sequence length="185" mass="20466">MTQHDDDKAGDQYTNREETGDGPSDGSWEDFVKSHQDDLGSVASSGTARRFERKARRRERRESKKSQFDVKDLEGDSFVGGGGHGPRDFESSWLDVDRVMDQSSDFTPPNPDLSNLRRSRLLFIALTVLGAAGLLASLLIPSWGMLLGSIGAFCLLVGVTGLITGRKNFRDPSSGLFDDDKHFRR</sequence>
<feature type="transmembrane region" description="Helical" evidence="2">
    <location>
        <begin position="121"/>
        <end position="140"/>
    </location>
</feature>
<evidence type="ECO:0000313" key="4">
    <source>
        <dbReference type="Proteomes" id="UP001373159"/>
    </source>
</evidence>
<feature type="transmembrane region" description="Helical" evidence="2">
    <location>
        <begin position="146"/>
        <end position="164"/>
    </location>
</feature>
<evidence type="ECO:0000313" key="3">
    <source>
        <dbReference type="EMBL" id="MEK0306771.1"/>
    </source>
</evidence>
<dbReference type="RefSeq" id="WP_340469324.1">
    <property type="nucleotide sequence ID" value="NZ_JBANBB010000001.1"/>
</dbReference>
<keyword evidence="2" id="KW-0472">Membrane</keyword>
<evidence type="ECO:0000256" key="2">
    <source>
        <dbReference type="SAM" id="Phobius"/>
    </source>
</evidence>
<proteinExistence type="predicted"/>
<keyword evidence="4" id="KW-1185">Reference proteome</keyword>
<evidence type="ECO:0000256" key="1">
    <source>
        <dbReference type="SAM" id="MobiDB-lite"/>
    </source>
</evidence>
<dbReference type="Proteomes" id="UP001373159">
    <property type="component" value="Unassembled WGS sequence"/>
</dbReference>
<accession>A0ABU8ZPW0</accession>
<name>A0ABU8ZPW0_9BIFI</name>
<feature type="region of interest" description="Disordered" evidence="1">
    <location>
        <begin position="1"/>
        <end position="68"/>
    </location>
</feature>
<keyword evidence="2" id="KW-1133">Transmembrane helix</keyword>
<protein>
    <recommendedName>
        <fullName evidence="5">Membrane associated protein</fullName>
    </recommendedName>
</protein>
<organism evidence="3 4">
    <name type="scientific">Bifidobacterium favimelis</name>
    <dbReference type="NCBI Taxonomy" id="3122979"/>
    <lineage>
        <taxon>Bacteria</taxon>
        <taxon>Bacillati</taxon>
        <taxon>Actinomycetota</taxon>
        <taxon>Actinomycetes</taxon>
        <taxon>Bifidobacteriales</taxon>
        <taxon>Bifidobacteriaceae</taxon>
        <taxon>Bifidobacterium</taxon>
    </lineage>
</organism>
<gene>
    <name evidence="3" type="ORF">V8P97_04750</name>
</gene>
<evidence type="ECO:0008006" key="5">
    <source>
        <dbReference type="Google" id="ProtNLM"/>
    </source>
</evidence>
<reference evidence="3 4" key="1">
    <citation type="submission" date="2024-02" db="EMBL/GenBank/DDBJ databases">
        <title>Bifidobacterium honeyensis sp. nov., isolated from the comb honey.</title>
        <authorList>
            <person name="Liu W."/>
            <person name="Li Y."/>
        </authorList>
    </citation>
    <scope>NUCLEOTIDE SEQUENCE [LARGE SCALE GENOMIC DNA]</scope>
    <source>
        <strain evidence="3 4">IMAU50988</strain>
    </source>
</reference>